<dbReference type="EMBL" id="SPVF01000171">
    <property type="protein sequence ID" value="TFW17947.1"/>
    <property type="molecule type" value="Genomic_DNA"/>
</dbReference>
<dbReference type="Proteomes" id="UP000298438">
    <property type="component" value="Unassembled WGS sequence"/>
</dbReference>
<gene>
    <name evidence="2" type="ORF">E4L96_13685</name>
</gene>
<evidence type="ECO:0000313" key="2">
    <source>
        <dbReference type="EMBL" id="TFW17947.1"/>
    </source>
</evidence>
<accession>A0A4Y9S8M7</accession>
<comment type="caution">
    <text evidence="2">The sequence shown here is derived from an EMBL/GenBank/DDBJ whole genome shotgun (WGS) entry which is preliminary data.</text>
</comment>
<keyword evidence="1" id="KW-0732">Signal</keyword>
<dbReference type="OrthoDB" id="8777848at2"/>
<evidence type="ECO:0000256" key="1">
    <source>
        <dbReference type="SAM" id="SignalP"/>
    </source>
</evidence>
<sequence length="111" mass="11921">MIRAVIGAGALVFCVGSALAQEAGAPLTPPNVVANQQRELAHGDPHRWFNDDKTLQARLQTLRKEIGAAYAEAKIGCQKGEAANRSACMAEARQTYNHDMANARETAMASR</sequence>
<organism evidence="2 3">
    <name type="scientific">Zemynaea arenosa</name>
    <dbReference type="NCBI Taxonomy" id="2561931"/>
    <lineage>
        <taxon>Bacteria</taxon>
        <taxon>Pseudomonadati</taxon>
        <taxon>Pseudomonadota</taxon>
        <taxon>Betaproteobacteria</taxon>
        <taxon>Burkholderiales</taxon>
        <taxon>Oxalobacteraceae</taxon>
        <taxon>Telluria group</taxon>
        <taxon>Zemynaea</taxon>
    </lineage>
</organism>
<reference evidence="2 3" key="1">
    <citation type="submission" date="2019-03" db="EMBL/GenBank/DDBJ databases">
        <title>Draft Genome Sequence of Massilia arenosa sp. nov., a Novel Massilia Species Isolated from a Sandy-loam Maize Soil.</title>
        <authorList>
            <person name="Raths R."/>
            <person name="Peta V."/>
            <person name="Bucking H."/>
        </authorList>
    </citation>
    <scope>NUCLEOTIDE SEQUENCE [LARGE SCALE GENOMIC DNA]</scope>
    <source>
        <strain evidence="2 3">MC02</strain>
    </source>
</reference>
<keyword evidence="3" id="KW-1185">Reference proteome</keyword>
<dbReference type="AlphaFoldDB" id="A0A4Y9S8M7"/>
<feature type="signal peptide" evidence="1">
    <location>
        <begin position="1"/>
        <end position="20"/>
    </location>
</feature>
<name>A0A4Y9S8M7_9BURK</name>
<proteinExistence type="predicted"/>
<evidence type="ECO:0008006" key="4">
    <source>
        <dbReference type="Google" id="ProtNLM"/>
    </source>
</evidence>
<feature type="chain" id="PRO_5021303254" description="UrcA family protein" evidence="1">
    <location>
        <begin position="21"/>
        <end position="111"/>
    </location>
</feature>
<protein>
    <recommendedName>
        <fullName evidence="4">UrcA family protein</fullName>
    </recommendedName>
</protein>
<evidence type="ECO:0000313" key="3">
    <source>
        <dbReference type="Proteomes" id="UP000298438"/>
    </source>
</evidence>